<evidence type="ECO:0000256" key="3">
    <source>
        <dbReference type="ARBA" id="ARBA00023125"/>
    </source>
</evidence>
<gene>
    <name evidence="6" type="ORF">ACFQV2_26645</name>
</gene>
<feature type="domain" description="HTH lysR-type" evidence="5">
    <location>
        <begin position="1"/>
        <end position="60"/>
    </location>
</feature>
<evidence type="ECO:0000256" key="4">
    <source>
        <dbReference type="ARBA" id="ARBA00023163"/>
    </source>
</evidence>
<dbReference type="PROSITE" id="PS50931">
    <property type="entry name" value="HTH_LYSR"/>
    <property type="match status" value="1"/>
</dbReference>
<comment type="similarity">
    <text evidence="1">Belongs to the LysR transcriptional regulatory family.</text>
</comment>
<dbReference type="Proteomes" id="UP001596512">
    <property type="component" value="Unassembled WGS sequence"/>
</dbReference>
<accession>A0ABW2TTS2</accession>
<keyword evidence="4" id="KW-0804">Transcription</keyword>
<evidence type="ECO:0000256" key="2">
    <source>
        <dbReference type="ARBA" id="ARBA00023015"/>
    </source>
</evidence>
<dbReference type="InterPro" id="IPR036390">
    <property type="entry name" value="WH_DNA-bd_sf"/>
</dbReference>
<evidence type="ECO:0000256" key="1">
    <source>
        <dbReference type="ARBA" id="ARBA00009437"/>
    </source>
</evidence>
<name>A0ABW2TTS2_9PSEU</name>
<keyword evidence="2" id="KW-0805">Transcription regulation</keyword>
<dbReference type="SUPFAM" id="SSF46785">
    <property type="entry name" value="Winged helix' DNA-binding domain"/>
    <property type="match status" value="1"/>
</dbReference>
<sequence length="311" mass="33334">MELEVRHLRALVTVADEGSITKAAAALGLPQPALSAQVRRIERAVGDEVFVRGRTGVVATSFGRGLLAKARGVLREMDDLVVLAQQQNRREVVLGDAGMVLAEVVPRLEAELGDGGHDVRVHIDVAAGALVQMLRAGKLDAALVSEPVGFETADAQGLRRETVVPLEPVFIGIWERHPLAARTEIDLADLAGESWIVNPQDNPGWLAALRVACAERGFEPRIAYEAVHQAGARAFVGSGRCVAIADALSVEGRGVVFRPLAGDPVRGRIDLAWTDRCPVPAGVLSRVVREAYAALVDRNPVYSAWWARHAA</sequence>
<evidence type="ECO:0000259" key="5">
    <source>
        <dbReference type="PROSITE" id="PS50931"/>
    </source>
</evidence>
<dbReference type="PANTHER" id="PTHR30346:SF30">
    <property type="entry name" value="SMALL NEUTRAL PROTEASE REGULATORY PROTEIN"/>
    <property type="match status" value="1"/>
</dbReference>
<protein>
    <submittedName>
        <fullName evidence="6">LysR substrate-binding domain-containing protein</fullName>
    </submittedName>
</protein>
<keyword evidence="7" id="KW-1185">Reference proteome</keyword>
<dbReference type="InterPro" id="IPR036388">
    <property type="entry name" value="WH-like_DNA-bd_sf"/>
</dbReference>
<comment type="caution">
    <text evidence="6">The sequence shown here is derived from an EMBL/GenBank/DDBJ whole genome shotgun (WGS) entry which is preliminary data.</text>
</comment>
<dbReference type="EMBL" id="JBHTEY010000004">
    <property type="protein sequence ID" value="MFC7616514.1"/>
    <property type="molecule type" value="Genomic_DNA"/>
</dbReference>
<dbReference type="PRINTS" id="PR00039">
    <property type="entry name" value="HTHLYSR"/>
</dbReference>
<dbReference type="Gene3D" id="3.40.190.10">
    <property type="entry name" value="Periplasmic binding protein-like II"/>
    <property type="match status" value="2"/>
</dbReference>
<dbReference type="CDD" id="cd08414">
    <property type="entry name" value="PBP2_LTTR_aromatics_like"/>
    <property type="match status" value="1"/>
</dbReference>
<proteinExistence type="inferred from homology"/>
<evidence type="ECO:0000313" key="6">
    <source>
        <dbReference type="EMBL" id="MFC7616514.1"/>
    </source>
</evidence>
<dbReference type="Pfam" id="PF00126">
    <property type="entry name" value="HTH_1"/>
    <property type="match status" value="1"/>
</dbReference>
<organism evidence="6 7">
    <name type="scientific">Actinokineospora soli</name>
    <dbReference type="NCBI Taxonomy" id="1048753"/>
    <lineage>
        <taxon>Bacteria</taxon>
        <taxon>Bacillati</taxon>
        <taxon>Actinomycetota</taxon>
        <taxon>Actinomycetes</taxon>
        <taxon>Pseudonocardiales</taxon>
        <taxon>Pseudonocardiaceae</taxon>
        <taxon>Actinokineospora</taxon>
    </lineage>
</organism>
<reference evidence="7" key="1">
    <citation type="journal article" date="2019" name="Int. J. Syst. Evol. Microbiol.">
        <title>The Global Catalogue of Microorganisms (GCM) 10K type strain sequencing project: providing services to taxonomists for standard genome sequencing and annotation.</title>
        <authorList>
            <consortium name="The Broad Institute Genomics Platform"/>
            <consortium name="The Broad Institute Genome Sequencing Center for Infectious Disease"/>
            <person name="Wu L."/>
            <person name="Ma J."/>
        </authorList>
    </citation>
    <scope>NUCLEOTIDE SEQUENCE [LARGE SCALE GENOMIC DNA]</scope>
    <source>
        <strain evidence="7">JCM 17695</strain>
    </source>
</reference>
<dbReference type="InterPro" id="IPR005119">
    <property type="entry name" value="LysR_subst-bd"/>
</dbReference>
<evidence type="ECO:0000313" key="7">
    <source>
        <dbReference type="Proteomes" id="UP001596512"/>
    </source>
</evidence>
<dbReference type="SUPFAM" id="SSF53850">
    <property type="entry name" value="Periplasmic binding protein-like II"/>
    <property type="match status" value="1"/>
</dbReference>
<dbReference type="PANTHER" id="PTHR30346">
    <property type="entry name" value="TRANSCRIPTIONAL DUAL REGULATOR HCAR-RELATED"/>
    <property type="match status" value="1"/>
</dbReference>
<dbReference type="Pfam" id="PF03466">
    <property type="entry name" value="LysR_substrate"/>
    <property type="match status" value="1"/>
</dbReference>
<dbReference type="Gene3D" id="1.10.10.10">
    <property type="entry name" value="Winged helix-like DNA-binding domain superfamily/Winged helix DNA-binding domain"/>
    <property type="match status" value="1"/>
</dbReference>
<dbReference type="InterPro" id="IPR000847">
    <property type="entry name" value="LysR_HTH_N"/>
</dbReference>
<keyword evidence="3" id="KW-0238">DNA-binding</keyword>